<dbReference type="Pfam" id="PF19112">
    <property type="entry name" value="VanA_C"/>
    <property type="match status" value="1"/>
</dbReference>
<dbReference type="InterPro" id="IPR036922">
    <property type="entry name" value="Rieske_2Fe-2S_sf"/>
</dbReference>
<keyword evidence="2" id="KW-0479">Metal-binding</keyword>
<evidence type="ECO:0000256" key="4">
    <source>
        <dbReference type="ARBA" id="ARBA00023004"/>
    </source>
</evidence>
<evidence type="ECO:0000259" key="6">
    <source>
        <dbReference type="PROSITE" id="PS51296"/>
    </source>
</evidence>
<dbReference type="PROSITE" id="PS51296">
    <property type="entry name" value="RIESKE"/>
    <property type="match status" value="1"/>
</dbReference>
<organism evidence="7 8">
    <name type="scientific">Neopusillimonas maritima</name>
    <dbReference type="NCBI Taxonomy" id="2026239"/>
    <lineage>
        <taxon>Bacteria</taxon>
        <taxon>Pseudomonadati</taxon>
        <taxon>Pseudomonadota</taxon>
        <taxon>Betaproteobacteria</taxon>
        <taxon>Burkholderiales</taxon>
        <taxon>Alcaligenaceae</taxon>
        <taxon>Neopusillimonas</taxon>
    </lineage>
</organism>
<dbReference type="PANTHER" id="PTHR21266:SF60">
    <property type="entry name" value="3-KETOSTEROID-9-ALPHA-MONOOXYGENASE, OXYGENASE COMPONENT"/>
    <property type="match status" value="1"/>
</dbReference>
<evidence type="ECO:0000256" key="2">
    <source>
        <dbReference type="ARBA" id="ARBA00022723"/>
    </source>
</evidence>
<dbReference type="SUPFAM" id="SSF55961">
    <property type="entry name" value="Bet v1-like"/>
    <property type="match status" value="1"/>
</dbReference>
<dbReference type="RefSeq" id="WP_119515557.1">
    <property type="nucleotide sequence ID" value="NZ_NQYH01000002.1"/>
</dbReference>
<dbReference type="Proteomes" id="UP000266206">
    <property type="component" value="Unassembled WGS sequence"/>
</dbReference>
<sequence>MMLKNVWYVACTSQELQAGAPLARVICNEPVVLFRTDNGRPSILRDVCPHRLAPLSKGTVENNTLRCIYHGMAFNGQGQCVSIPSQDAIPPRAHVRSYPSQERYGLIWIFPGNPELASDTALPHRPWRESSHWNTDVVQYFNVQANHSYMSDNLLDLSHVAFLHSASIGFDARRLGNDPLEVHTEGQCVRTQRIFHNTQQAPAHKAWHELAAPITRTQMAEWTPPGNVTVLVRNENESEQVDLRADHFITPETDTSHHYYVALSRNFRVNDTTFSQQLDHDTRIVHMEDVDITQAQQRNQQWAANDPPMGLKADKAVREAQAIMALLSQAEAGQ</sequence>
<dbReference type="InterPro" id="IPR044043">
    <property type="entry name" value="VanA_C_cat"/>
</dbReference>
<dbReference type="Gene3D" id="3.90.380.10">
    <property type="entry name" value="Naphthalene 1,2-dioxygenase Alpha Subunit, Chain A, domain 1"/>
    <property type="match status" value="1"/>
</dbReference>
<dbReference type="InterPro" id="IPR050584">
    <property type="entry name" value="Cholesterol_7-desaturase"/>
</dbReference>
<dbReference type="GO" id="GO:0016491">
    <property type="term" value="F:oxidoreductase activity"/>
    <property type="evidence" value="ECO:0007669"/>
    <property type="project" value="UniProtKB-KW"/>
</dbReference>
<dbReference type="GO" id="GO:0051537">
    <property type="term" value="F:2 iron, 2 sulfur cluster binding"/>
    <property type="evidence" value="ECO:0007669"/>
    <property type="project" value="UniProtKB-KW"/>
</dbReference>
<dbReference type="Pfam" id="PF00355">
    <property type="entry name" value="Rieske"/>
    <property type="match status" value="1"/>
</dbReference>
<keyword evidence="3" id="KW-0560">Oxidoreductase</keyword>
<comment type="caution">
    <text evidence="7">The sequence shown here is derived from an EMBL/GenBank/DDBJ whole genome shotgun (WGS) entry which is preliminary data.</text>
</comment>
<evidence type="ECO:0000313" key="7">
    <source>
        <dbReference type="EMBL" id="RIY41655.1"/>
    </source>
</evidence>
<keyword evidence="5" id="KW-0411">Iron-sulfur</keyword>
<dbReference type="SUPFAM" id="SSF50022">
    <property type="entry name" value="ISP domain"/>
    <property type="match status" value="1"/>
</dbReference>
<dbReference type="GO" id="GO:0046872">
    <property type="term" value="F:metal ion binding"/>
    <property type="evidence" value="ECO:0007669"/>
    <property type="project" value="UniProtKB-KW"/>
</dbReference>
<gene>
    <name evidence="7" type="ORF">CJP73_04140</name>
</gene>
<dbReference type="OrthoDB" id="9790995at2"/>
<proteinExistence type="predicted"/>
<dbReference type="Gene3D" id="2.102.10.10">
    <property type="entry name" value="Rieske [2Fe-2S] iron-sulphur domain"/>
    <property type="match status" value="1"/>
</dbReference>
<name>A0A3A1YVU6_9BURK</name>
<feature type="domain" description="Rieske" evidence="6">
    <location>
        <begin position="8"/>
        <end position="109"/>
    </location>
</feature>
<evidence type="ECO:0000256" key="3">
    <source>
        <dbReference type="ARBA" id="ARBA00023002"/>
    </source>
</evidence>
<evidence type="ECO:0000313" key="8">
    <source>
        <dbReference type="Proteomes" id="UP000266206"/>
    </source>
</evidence>
<keyword evidence="4" id="KW-0408">Iron</keyword>
<accession>A0A3A1YVU6</accession>
<keyword evidence="1" id="KW-0001">2Fe-2S</keyword>
<dbReference type="PANTHER" id="PTHR21266">
    <property type="entry name" value="IRON-SULFUR DOMAIN CONTAINING PROTEIN"/>
    <property type="match status" value="1"/>
</dbReference>
<dbReference type="AlphaFoldDB" id="A0A3A1YVU6"/>
<evidence type="ECO:0000256" key="5">
    <source>
        <dbReference type="ARBA" id="ARBA00023014"/>
    </source>
</evidence>
<dbReference type="InterPro" id="IPR017941">
    <property type="entry name" value="Rieske_2Fe-2S"/>
</dbReference>
<protein>
    <recommendedName>
        <fullName evidence="6">Rieske domain-containing protein</fullName>
    </recommendedName>
</protein>
<reference evidence="7 8" key="1">
    <citation type="submission" date="2017-08" db="EMBL/GenBank/DDBJ databases">
        <title>Pusillimonas indicus sp. nov., a member of the family Alcaligenaceae isolated from surface seawater.</title>
        <authorList>
            <person name="Li J."/>
        </authorList>
    </citation>
    <scope>NUCLEOTIDE SEQUENCE [LARGE SCALE GENOMIC DNA]</scope>
    <source>
        <strain evidence="7 8">L52-1-41</strain>
    </source>
</reference>
<dbReference type="EMBL" id="NQYH01000002">
    <property type="protein sequence ID" value="RIY41655.1"/>
    <property type="molecule type" value="Genomic_DNA"/>
</dbReference>
<evidence type="ECO:0000256" key="1">
    <source>
        <dbReference type="ARBA" id="ARBA00022714"/>
    </source>
</evidence>